<name>A0A382WE17_9ZZZZ</name>
<sequence>MRPPVNRTHRAPWVLFVLALILLVALGLRLHGVNWDDGHLFHPDERDIYMRAGCMYDVLTETRGSSRCGYLQQYPETVAGIPSPSVFFDAERSPLNPHWFPLGSILIYVMVIGRSIVELFTDISALDMRYVGRPLSALADVGSVFLLFLVGRRMYGQGVGLLAAGLAALAVIHVQNSHFYRPETFSVLLTLASFWAMLRMVERRRLRDSALLGLFVGMALAPKVNILP</sequence>
<keyword evidence="4" id="KW-0808">Transferase</keyword>
<feature type="domain" description="Glycosyltransferase RgtA/B/C/D-like" evidence="9">
    <location>
        <begin position="117"/>
        <end position="225"/>
    </location>
</feature>
<feature type="transmembrane region" description="Helical" evidence="8">
    <location>
        <begin position="154"/>
        <end position="173"/>
    </location>
</feature>
<evidence type="ECO:0000256" key="8">
    <source>
        <dbReference type="SAM" id="Phobius"/>
    </source>
</evidence>
<organism evidence="10">
    <name type="scientific">marine metagenome</name>
    <dbReference type="NCBI Taxonomy" id="408172"/>
    <lineage>
        <taxon>unclassified sequences</taxon>
        <taxon>metagenomes</taxon>
        <taxon>ecological metagenomes</taxon>
    </lineage>
</organism>
<evidence type="ECO:0000259" key="9">
    <source>
        <dbReference type="Pfam" id="PF13231"/>
    </source>
</evidence>
<feature type="transmembrane region" description="Helical" evidence="8">
    <location>
        <begin position="179"/>
        <end position="198"/>
    </location>
</feature>
<keyword evidence="5 8" id="KW-0812">Transmembrane</keyword>
<dbReference type="GO" id="GO:0005886">
    <property type="term" value="C:plasma membrane"/>
    <property type="evidence" value="ECO:0007669"/>
    <property type="project" value="UniProtKB-SubCell"/>
</dbReference>
<dbReference type="Pfam" id="PF13231">
    <property type="entry name" value="PMT_2"/>
    <property type="match status" value="1"/>
</dbReference>
<dbReference type="InterPro" id="IPR050297">
    <property type="entry name" value="LipidA_mod_glycosyltrf_83"/>
</dbReference>
<feature type="non-terminal residue" evidence="10">
    <location>
        <position position="228"/>
    </location>
</feature>
<evidence type="ECO:0000256" key="5">
    <source>
        <dbReference type="ARBA" id="ARBA00022692"/>
    </source>
</evidence>
<evidence type="ECO:0000256" key="4">
    <source>
        <dbReference type="ARBA" id="ARBA00022679"/>
    </source>
</evidence>
<dbReference type="EMBL" id="UINC01158958">
    <property type="protein sequence ID" value="SVD56780.1"/>
    <property type="molecule type" value="Genomic_DNA"/>
</dbReference>
<dbReference type="GO" id="GO:0016763">
    <property type="term" value="F:pentosyltransferase activity"/>
    <property type="evidence" value="ECO:0007669"/>
    <property type="project" value="TreeGrafter"/>
</dbReference>
<accession>A0A382WE17</accession>
<keyword evidence="6 8" id="KW-1133">Transmembrane helix</keyword>
<comment type="subcellular location">
    <subcellularLocation>
        <location evidence="1">Cell membrane</location>
        <topology evidence="1">Multi-pass membrane protein</topology>
    </subcellularLocation>
</comment>
<dbReference type="PANTHER" id="PTHR33908">
    <property type="entry name" value="MANNOSYLTRANSFERASE YKCB-RELATED"/>
    <property type="match status" value="1"/>
</dbReference>
<evidence type="ECO:0000256" key="7">
    <source>
        <dbReference type="ARBA" id="ARBA00023136"/>
    </source>
</evidence>
<protein>
    <recommendedName>
        <fullName evidence="9">Glycosyltransferase RgtA/B/C/D-like domain-containing protein</fullName>
    </recommendedName>
</protein>
<dbReference type="InterPro" id="IPR038731">
    <property type="entry name" value="RgtA/B/C-like"/>
</dbReference>
<dbReference type="PANTHER" id="PTHR33908:SF11">
    <property type="entry name" value="MEMBRANE PROTEIN"/>
    <property type="match status" value="1"/>
</dbReference>
<dbReference type="AlphaFoldDB" id="A0A382WE17"/>
<feature type="transmembrane region" description="Helical" evidence="8">
    <location>
        <begin position="12"/>
        <end position="30"/>
    </location>
</feature>
<evidence type="ECO:0000256" key="1">
    <source>
        <dbReference type="ARBA" id="ARBA00004651"/>
    </source>
</evidence>
<evidence type="ECO:0000256" key="3">
    <source>
        <dbReference type="ARBA" id="ARBA00022676"/>
    </source>
</evidence>
<keyword evidence="7 8" id="KW-0472">Membrane</keyword>
<keyword evidence="2" id="KW-1003">Cell membrane</keyword>
<evidence type="ECO:0000256" key="2">
    <source>
        <dbReference type="ARBA" id="ARBA00022475"/>
    </source>
</evidence>
<evidence type="ECO:0000313" key="10">
    <source>
        <dbReference type="EMBL" id="SVD56780.1"/>
    </source>
</evidence>
<proteinExistence type="predicted"/>
<dbReference type="GO" id="GO:0008610">
    <property type="term" value="P:lipid biosynthetic process"/>
    <property type="evidence" value="ECO:0007669"/>
    <property type="project" value="UniProtKB-ARBA"/>
</dbReference>
<gene>
    <name evidence="10" type="ORF">METZ01_LOCUS409634</name>
</gene>
<evidence type="ECO:0000256" key="6">
    <source>
        <dbReference type="ARBA" id="ARBA00022989"/>
    </source>
</evidence>
<keyword evidence="3" id="KW-0328">Glycosyltransferase</keyword>
<reference evidence="10" key="1">
    <citation type="submission" date="2018-05" db="EMBL/GenBank/DDBJ databases">
        <authorList>
            <person name="Lanie J.A."/>
            <person name="Ng W.-L."/>
            <person name="Kazmierczak K.M."/>
            <person name="Andrzejewski T.M."/>
            <person name="Davidsen T.M."/>
            <person name="Wayne K.J."/>
            <person name="Tettelin H."/>
            <person name="Glass J.I."/>
            <person name="Rusch D."/>
            <person name="Podicherti R."/>
            <person name="Tsui H.-C.T."/>
            <person name="Winkler M.E."/>
        </authorList>
    </citation>
    <scope>NUCLEOTIDE SEQUENCE</scope>
</reference>
<feature type="transmembrane region" description="Helical" evidence="8">
    <location>
        <begin position="99"/>
        <end position="120"/>
    </location>
</feature>